<protein>
    <submittedName>
        <fullName evidence="6">Mobile element protein</fullName>
    </submittedName>
</protein>
<dbReference type="PIRSF" id="PIRSF003073">
    <property type="entry name" value="DNAC_TnpB_IstB"/>
    <property type="match status" value="1"/>
</dbReference>
<dbReference type="Gene3D" id="3.40.50.300">
    <property type="entry name" value="P-loop containing nucleotide triphosphate hydrolases"/>
    <property type="match status" value="1"/>
</dbReference>
<gene>
    <name evidence="6" type="ORF">HH1059_12380</name>
</gene>
<dbReference type="InterPro" id="IPR002611">
    <property type="entry name" value="IstB_ATP-bd"/>
</dbReference>
<comment type="similarity">
    <text evidence="1">Belongs to the IS21/IS1162 putative ATP-binding protein family.</text>
</comment>
<keyword evidence="2" id="KW-0547">Nucleotide-binding</keyword>
<dbReference type="Proteomes" id="UP000218890">
    <property type="component" value="Chromosome"/>
</dbReference>
<proteinExistence type="inferred from homology"/>
<sequence>MAPKTPEQQMIERAKALRLHGILAHWEEIEDKEWIEQMLCWEEQERTRRSLERRLSEAHIGRFKPMSEFDWSWPTSCDRGAINALMSLEFIPEAGNVVLLGSNGVGKTMIARNIAYQAVIAGYTALFVNASTILAELASQDSERLLQQRFNRFTRPRLLVIDELGYLSYSTRYADLLFELVSRRYEKNSIIITTNRPFSEWGEVFPSAACVVSLIDRLLHNAEVLAIDGESYRYKEAQERRNTREAKRKSPSKKAKAES</sequence>
<dbReference type="InterPro" id="IPR027417">
    <property type="entry name" value="P-loop_NTPase"/>
</dbReference>
<feature type="compositionally biased region" description="Basic and acidic residues" evidence="4">
    <location>
        <begin position="236"/>
        <end position="245"/>
    </location>
</feature>
<evidence type="ECO:0000259" key="5">
    <source>
        <dbReference type="SMART" id="SM00382"/>
    </source>
</evidence>
<dbReference type="GO" id="GO:0006260">
    <property type="term" value="P:DNA replication"/>
    <property type="evidence" value="ECO:0007669"/>
    <property type="project" value="TreeGrafter"/>
</dbReference>
<accession>A0A0X8X9E9</accession>
<dbReference type="PANTHER" id="PTHR30050">
    <property type="entry name" value="CHROMOSOMAL REPLICATION INITIATOR PROTEIN DNAA"/>
    <property type="match status" value="1"/>
</dbReference>
<feature type="region of interest" description="Disordered" evidence="4">
    <location>
        <begin position="236"/>
        <end position="259"/>
    </location>
</feature>
<evidence type="ECO:0000256" key="1">
    <source>
        <dbReference type="ARBA" id="ARBA00008059"/>
    </source>
</evidence>
<dbReference type="InterPro" id="IPR028350">
    <property type="entry name" value="DNAC/IstB-like"/>
</dbReference>
<dbReference type="PANTHER" id="PTHR30050:SF4">
    <property type="entry name" value="ATP-BINDING PROTEIN RV3427C IN INSERTION SEQUENCE-RELATED"/>
    <property type="match status" value="1"/>
</dbReference>
<evidence type="ECO:0000256" key="2">
    <source>
        <dbReference type="ARBA" id="ARBA00022741"/>
    </source>
</evidence>
<keyword evidence="3" id="KW-0067">ATP-binding</keyword>
<evidence type="ECO:0000256" key="4">
    <source>
        <dbReference type="SAM" id="MobiDB-lite"/>
    </source>
</evidence>
<reference evidence="6" key="1">
    <citation type="submission" date="2016-02" db="EMBL/GenBank/DDBJ databases">
        <title>Halorhodospira halochloris DSM-1059 complete genome, version 2.</title>
        <authorList>
            <person name="Tsukatani Y."/>
        </authorList>
    </citation>
    <scope>NUCLEOTIDE SEQUENCE</scope>
    <source>
        <strain evidence="6">DSM 1059</strain>
    </source>
</reference>
<name>A0A0X8X9E9_HALHR</name>
<dbReference type="SUPFAM" id="SSF52540">
    <property type="entry name" value="P-loop containing nucleoside triphosphate hydrolases"/>
    <property type="match status" value="1"/>
</dbReference>
<evidence type="ECO:0000313" key="6">
    <source>
        <dbReference type="EMBL" id="BAU57937.2"/>
    </source>
</evidence>
<dbReference type="InterPro" id="IPR047661">
    <property type="entry name" value="IstB"/>
</dbReference>
<dbReference type="Pfam" id="PF01695">
    <property type="entry name" value="IstB_IS21"/>
    <property type="match status" value="1"/>
</dbReference>
<dbReference type="EMBL" id="AP017372">
    <property type="protein sequence ID" value="BAU57937.2"/>
    <property type="molecule type" value="Genomic_DNA"/>
</dbReference>
<organism evidence="6 7">
    <name type="scientific">Halorhodospira halochloris</name>
    <name type="common">Ectothiorhodospira halochloris</name>
    <dbReference type="NCBI Taxonomy" id="1052"/>
    <lineage>
        <taxon>Bacteria</taxon>
        <taxon>Pseudomonadati</taxon>
        <taxon>Pseudomonadota</taxon>
        <taxon>Gammaproteobacteria</taxon>
        <taxon>Chromatiales</taxon>
        <taxon>Ectothiorhodospiraceae</taxon>
        <taxon>Halorhodospira</taxon>
    </lineage>
</organism>
<dbReference type="KEGG" id="hhk:HH1059_12380"/>
<dbReference type="NCBIfam" id="NF038214">
    <property type="entry name" value="IS21_help_AAA"/>
    <property type="match status" value="1"/>
</dbReference>
<dbReference type="RefSeq" id="WP_096409290.1">
    <property type="nucleotide sequence ID" value="NZ_AP017372.2"/>
</dbReference>
<dbReference type="AlphaFoldDB" id="A0A0X8X9E9"/>
<evidence type="ECO:0000313" key="7">
    <source>
        <dbReference type="Proteomes" id="UP000218890"/>
    </source>
</evidence>
<feature type="compositionally biased region" description="Basic residues" evidence="4">
    <location>
        <begin position="246"/>
        <end position="259"/>
    </location>
</feature>
<keyword evidence="7" id="KW-1185">Reference proteome</keyword>
<feature type="domain" description="AAA+ ATPase" evidence="5">
    <location>
        <begin position="93"/>
        <end position="225"/>
    </location>
</feature>
<dbReference type="CDD" id="cd00009">
    <property type="entry name" value="AAA"/>
    <property type="match status" value="1"/>
</dbReference>
<dbReference type="InterPro" id="IPR003593">
    <property type="entry name" value="AAA+_ATPase"/>
</dbReference>
<dbReference type="GO" id="GO:0005524">
    <property type="term" value="F:ATP binding"/>
    <property type="evidence" value="ECO:0007669"/>
    <property type="project" value="UniProtKB-KW"/>
</dbReference>
<evidence type="ECO:0000256" key="3">
    <source>
        <dbReference type="ARBA" id="ARBA00022840"/>
    </source>
</evidence>
<dbReference type="SMART" id="SM00382">
    <property type="entry name" value="AAA"/>
    <property type="match status" value="1"/>
</dbReference>
<dbReference type="OrthoDB" id="9773429at2"/>